<dbReference type="GO" id="GO:0004497">
    <property type="term" value="F:monooxygenase activity"/>
    <property type="evidence" value="ECO:0007669"/>
    <property type="project" value="UniProtKB-KW"/>
</dbReference>
<evidence type="ECO:0000313" key="15">
    <source>
        <dbReference type="Proteomes" id="UP000807469"/>
    </source>
</evidence>
<evidence type="ECO:0000256" key="11">
    <source>
        <dbReference type="ARBA" id="ARBA00023033"/>
    </source>
</evidence>
<evidence type="ECO:0000256" key="9">
    <source>
        <dbReference type="ARBA" id="ARBA00023002"/>
    </source>
</evidence>
<comment type="similarity">
    <text evidence="4">Belongs to the cytochrome P450 family.</text>
</comment>
<evidence type="ECO:0000256" key="10">
    <source>
        <dbReference type="ARBA" id="ARBA00023004"/>
    </source>
</evidence>
<dbReference type="Gene3D" id="1.10.630.10">
    <property type="entry name" value="Cytochrome P450"/>
    <property type="match status" value="1"/>
</dbReference>
<dbReference type="InterPro" id="IPR036396">
    <property type="entry name" value="Cyt_P450_sf"/>
</dbReference>
<evidence type="ECO:0000256" key="1">
    <source>
        <dbReference type="ARBA" id="ARBA00001971"/>
    </source>
</evidence>
<name>A0A9P6D7P9_9AGAR</name>
<dbReference type="GO" id="GO:0016705">
    <property type="term" value="F:oxidoreductase activity, acting on paired donors, with incorporation or reduction of molecular oxygen"/>
    <property type="evidence" value="ECO:0007669"/>
    <property type="project" value="InterPro"/>
</dbReference>
<comment type="subcellular location">
    <subcellularLocation>
        <location evidence="2">Membrane</location>
    </subcellularLocation>
</comment>
<gene>
    <name evidence="14" type="ORF">BDN70DRAFT_464546</name>
</gene>
<comment type="caution">
    <text evidence="14">The sequence shown here is derived from an EMBL/GenBank/DDBJ whole genome shotgun (WGS) entry which is preliminary data.</text>
</comment>
<evidence type="ECO:0000256" key="7">
    <source>
        <dbReference type="ARBA" id="ARBA00022723"/>
    </source>
</evidence>
<keyword evidence="12" id="KW-0472">Membrane</keyword>
<comment type="cofactor">
    <cofactor evidence="1 13">
        <name>heme</name>
        <dbReference type="ChEBI" id="CHEBI:30413"/>
    </cofactor>
</comment>
<keyword evidence="6" id="KW-0812">Transmembrane</keyword>
<dbReference type="PRINTS" id="PR00385">
    <property type="entry name" value="P450"/>
</dbReference>
<evidence type="ECO:0000313" key="14">
    <source>
        <dbReference type="EMBL" id="KAF9485888.1"/>
    </source>
</evidence>
<dbReference type="PANTHER" id="PTHR24305:SF166">
    <property type="entry name" value="CYTOCHROME P450 12A4, MITOCHONDRIAL-RELATED"/>
    <property type="match status" value="1"/>
</dbReference>
<evidence type="ECO:0000256" key="3">
    <source>
        <dbReference type="ARBA" id="ARBA00004721"/>
    </source>
</evidence>
<dbReference type="PANTHER" id="PTHR24305">
    <property type="entry name" value="CYTOCHROME P450"/>
    <property type="match status" value="1"/>
</dbReference>
<protein>
    <submittedName>
        <fullName evidence="14">Cytochrome P450</fullName>
    </submittedName>
</protein>
<dbReference type="PRINTS" id="PR00465">
    <property type="entry name" value="EP450IV"/>
</dbReference>
<dbReference type="Proteomes" id="UP000807469">
    <property type="component" value="Unassembled WGS sequence"/>
</dbReference>
<dbReference type="Pfam" id="PF00067">
    <property type="entry name" value="p450"/>
    <property type="match status" value="1"/>
</dbReference>
<keyword evidence="8" id="KW-1133">Transmembrane helix</keyword>
<organism evidence="14 15">
    <name type="scientific">Pholiota conissans</name>
    <dbReference type="NCBI Taxonomy" id="109636"/>
    <lineage>
        <taxon>Eukaryota</taxon>
        <taxon>Fungi</taxon>
        <taxon>Dikarya</taxon>
        <taxon>Basidiomycota</taxon>
        <taxon>Agaricomycotina</taxon>
        <taxon>Agaricomycetes</taxon>
        <taxon>Agaricomycetidae</taxon>
        <taxon>Agaricales</taxon>
        <taxon>Agaricineae</taxon>
        <taxon>Strophariaceae</taxon>
        <taxon>Pholiota</taxon>
    </lineage>
</organism>
<feature type="binding site" description="axial binding residue" evidence="13">
    <location>
        <position position="276"/>
    </location>
    <ligand>
        <name>heme</name>
        <dbReference type="ChEBI" id="CHEBI:30413"/>
    </ligand>
    <ligandPart>
        <name>Fe</name>
        <dbReference type="ChEBI" id="CHEBI:18248"/>
    </ligandPart>
</feature>
<keyword evidence="5 13" id="KW-0349">Heme</keyword>
<dbReference type="EMBL" id="MU155133">
    <property type="protein sequence ID" value="KAF9485888.1"/>
    <property type="molecule type" value="Genomic_DNA"/>
</dbReference>
<evidence type="ECO:0000256" key="5">
    <source>
        <dbReference type="ARBA" id="ARBA00022617"/>
    </source>
</evidence>
<dbReference type="InterPro" id="IPR001128">
    <property type="entry name" value="Cyt_P450"/>
</dbReference>
<comment type="pathway">
    <text evidence="3">Secondary metabolite biosynthesis; terpenoid biosynthesis.</text>
</comment>
<evidence type="ECO:0000256" key="4">
    <source>
        <dbReference type="ARBA" id="ARBA00010617"/>
    </source>
</evidence>
<dbReference type="GO" id="GO:0005506">
    <property type="term" value="F:iron ion binding"/>
    <property type="evidence" value="ECO:0007669"/>
    <property type="project" value="InterPro"/>
</dbReference>
<dbReference type="InterPro" id="IPR050121">
    <property type="entry name" value="Cytochrome_P450_monoxygenase"/>
</dbReference>
<sequence length="285" mass="31614">MVQAQATMRRIGLELIEEKRRAAIAEQSLEEAQFGNVKASPAEASSAKDIKGKDILSILIRSNLSSIPEQRMSIEEILCQISTFLAAGHETTGSALTWCLYALSKDPDAQEKLRNALRALDPEDVSQNRDADAFADLTDRVARCEYLDWVVRESLRLHAPVTSTMRVCMREEDEIPMQGSFEHGVPNKSVLSEDGTAGYVDKNGRRRWTIPVRKWDIISVPIQAINKSEAFWGPDAAAFRPERWAAPPQGARAIPGLYSNILTFLNGNPLGGNRACIGYKFALLE</sequence>
<dbReference type="GO" id="GO:0016020">
    <property type="term" value="C:membrane"/>
    <property type="evidence" value="ECO:0007669"/>
    <property type="project" value="UniProtKB-SubCell"/>
</dbReference>
<evidence type="ECO:0000256" key="8">
    <source>
        <dbReference type="ARBA" id="ARBA00022989"/>
    </source>
</evidence>
<accession>A0A9P6D7P9</accession>
<keyword evidence="9" id="KW-0560">Oxidoreductase</keyword>
<dbReference type="OrthoDB" id="1470350at2759"/>
<evidence type="ECO:0000256" key="2">
    <source>
        <dbReference type="ARBA" id="ARBA00004370"/>
    </source>
</evidence>
<dbReference type="InterPro" id="IPR002403">
    <property type="entry name" value="Cyt_P450_E_grp-IV"/>
</dbReference>
<keyword evidence="15" id="KW-1185">Reference proteome</keyword>
<dbReference type="GO" id="GO:0020037">
    <property type="term" value="F:heme binding"/>
    <property type="evidence" value="ECO:0007669"/>
    <property type="project" value="InterPro"/>
</dbReference>
<keyword evidence="11" id="KW-0503">Monooxygenase</keyword>
<evidence type="ECO:0000256" key="12">
    <source>
        <dbReference type="ARBA" id="ARBA00023136"/>
    </source>
</evidence>
<reference evidence="14" key="1">
    <citation type="submission" date="2020-11" db="EMBL/GenBank/DDBJ databases">
        <authorList>
            <consortium name="DOE Joint Genome Institute"/>
            <person name="Ahrendt S."/>
            <person name="Riley R."/>
            <person name="Andreopoulos W."/>
            <person name="Labutti K."/>
            <person name="Pangilinan J."/>
            <person name="Ruiz-Duenas F.J."/>
            <person name="Barrasa J.M."/>
            <person name="Sanchez-Garcia M."/>
            <person name="Camarero S."/>
            <person name="Miyauchi S."/>
            <person name="Serrano A."/>
            <person name="Linde D."/>
            <person name="Babiker R."/>
            <person name="Drula E."/>
            <person name="Ayuso-Fernandez I."/>
            <person name="Pacheco R."/>
            <person name="Padilla G."/>
            <person name="Ferreira P."/>
            <person name="Barriuso J."/>
            <person name="Kellner H."/>
            <person name="Castanera R."/>
            <person name="Alfaro M."/>
            <person name="Ramirez L."/>
            <person name="Pisabarro A.G."/>
            <person name="Kuo A."/>
            <person name="Tritt A."/>
            <person name="Lipzen A."/>
            <person name="He G."/>
            <person name="Yan M."/>
            <person name="Ng V."/>
            <person name="Cullen D."/>
            <person name="Martin F."/>
            <person name="Rosso M.-N."/>
            <person name="Henrissat B."/>
            <person name="Hibbett D."/>
            <person name="Martinez A.T."/>
            <person name="Grigoriev I.V."/>
        </authorList>
    </citation>
    <scope>NUCLEOTIDE SEQUENCE</scope>
    <source>
        <strain evidence="14">CIRM-BRFM 674</strain>
    </source>
</reference>
<evidence type="ECO:0000256" key="13">
    <source>
        <dbReference type="PIRSR" id="PIRSR602403-1"/>
    </source>
</evidence>
<evidence type="ECO:0000256" key="6">
    <source>
        <dbReference type="ARBA" id="ARBA00022692"/>
    </source>
</evidence>
<dbReference type="SUPFAM" id="SSF48264">
    <property type="entry name" value="Cytochrome P450"/>
    <property type="match status" value="1"/>
</dbReference>
<proteinExistence type="inferred from homology"/>
<keyword evidence="10 13" id="KW-0408">Iron</keyword>
<keyword evidence="7 13" id="KW-0479">Metal-binding</keyword>
<dbReference type="AlphaFoldDB" id="A0A9P6D7P9"/>